<feature type="domain" description="PilY1 beta-propeller" evidence="5">
    <location>
        <begin position="802"/>
        <end position="972"/>
    </location>
</feature>
<dbReference type="OrthoDB" id="7156875at2"/>
<evidence type="ECO:0000256" key="1">
    <source>
        <dbReference type="ARBA" id="ARBA00022723"/>
    </source>
</evidence>
<dbReference type="Gene3D" id="3.40.50.410">
    <property type="entry name" value="von Willebrand factor, type A domain"/>
    <property type="match status" value="1"/>
</dbReference>
<proteinExistence type="predicted"/>
<dbReference type="EMBL" id="FONX01000004">
    <property type="protein sequence ID" value="SFE69620.1"/>
    <property type="molecule type" value="Genomic_DNA"/>
</dbReference>
<evidence type="ECO:0000313" key="7">
    <source>
        <dbReference type="Proteomes" id="UP000199119"/>
    </source>
</evidence>
<dbReference type="InterPro" id="IPR008707">
    <property type="entry name" value="B-propeller_PilY1"/>
</dbReference>
<evidence type="ECO:0000256" key="2">
    <source>
        <dbReference type="ARBA" id="ARBA00022837"/>
    </source>
</evidence>
<gene>
    <name evidence="6" type="ORF">SAMN04489711_104186</name>
</gene>
<evidence type="ECO:0000313" key="6">
    <source>
        <dbReference type="EMBL" id="SFE69620.1"/>
    </source>
</evidence>
<feature type="compositionally biased region" description="Polar residues" evidence="3">
    <location>
        <begin position="982"/>
        <end position="997"/>
    </location>
</feature>
<dbReference type="SUPFAM" id="SSF53300">
    <property type="entry name" value="vWA-like"/>
    <property type="match status" value="1"/>
</dbReference>
<accession>A0A1I2CPE3</accession>
<evidence type="ECO:0000259" key="5">
    <source>
        <dbReference type="Pfam" id="PF05567"/>
    </source>
</evidence>
<evidence type="ECO:0000256" key="4">
    <source>
        <dbReference type="SAM" id="SignalP"/>
    </source>
</evidence>
<feature type="domain" description="PilY1 beta-propeller" evidence="5">
    <location>
        <begin position="602"/>
        <end position="727"/>
    </location>
</feature>
<dbReference type="Proteomes" id="UP000199119">
    <property type="component" value="Unassembled WGS sequence"/>
</dbReference>
<dbReference type="InterPro" id="IPR036465">
    <property type="entry name" value="vWFA_dom_sf"/>
</dbReference>
<reference evidence="7" key="1">
    <citation type="submission" date="2016-10" db="EMBL/GenBank/DDBJ databases">
        <authorList>
            <person name="Varghese N."/>
            <person name="Submissions S."/>
        </authorList>
    </citation>
    <scope>NUCLEOTIDE SEQUENCE [LARGE SCALE GENOMIC DNA]</scope>
    <source>
        <strain evidence="7">DSM 27981</strain>
    </source>
</reference>
<name>A0A1I2CPE3_9BURK</name>
<keyword evidence="4" id="KW-0732">Signal</keyword>
<dbReference type="GO" id="GO:0046872">
    <property type="term" value="F:metal ion binding"/>
    <property type="evidence" value="ECO:0007669"/>
    <property type="project" value="UniProtKB-KW"/>
</dbReference>
<dbReference type="RefSeq" id="WP_139222783.1">
    <property type="nucleotide sequence ID" value="NZ_FONX01000004.1"/>
</dbReference>
<feature type="chain" id="PRO_5011675742" evidence="4">
    <location>
        <begin position="25"/>
        <end position="1173"/>
    </location>
</feature>
<keyword evidence="1" id="KW-0479">Metal-binding</keyword>
<sequence>MTYPTFRFSPIFAAILSMPSALWAAQINLAQYPAGTAYKPPIPNVIISVDTSGSMSFCDIDGIIYSRCPADSTRIAFVKQGLQSTLINNSKYDNQFRLAWQSFACNGIPSASGNCNNRNAMGAFSGNHKADFSAWVANLSANGSTPTHSMMWNAGEYMKTTGVNSPWNATPGVADNSPLTCRRAYNITLTDGGWNFSYDYIDDAFKAGMRLQSSTDTIPVQNADGRDKNLPDGTQYRASSPQSQVYQDSYPNQVRYTTTGPWWYQTRTFYAYPSLADMAFLYWSTDLQPNIGNEVAPKIKKTGSETFTSGNKSATLDEYWNPKNDPAKWQHLVQYSIGYGTTASNFAKNTPTSPQFTGGTFGMYDSGFSDLVTGKTAWDDVTSPAADNDYDNYRPQEMWHVAINSRGKFYPVAGGDLTKVFADIFDEIIVDTTAPINSFVSGSGSVSRVGTNSFYTTYVAADNPNSNDNRWYGFVSSDSISTDGIFTPNQTWGVSSSNKNVTTADKLDALTPNDLNKRLILSYDIASSNPNKAVSFKWANLATSNAGASAKMWLNKGTVGSASTVAGDGKGQDRLNFIRGDRTKEASNGEQATFRNRKSRQGDIVNSALWYVGAPNSGYSASSYRSFADRYRTRVPMLYVGGNDGMLHGFSAEDGTEKIAYIPHGVIQNIASLSDNADPAYSHQYYVDGSPLAGDVNAGTDDTPNWRSYLVGTLAAGGRGYFILDITSPGPAKDTSVVPNTFVERMGNAENAPNLVVMDKTAAPITSANPPSKPADPNGSADVGHIFGNPVVATSNQQRALQITRVNDGRWAFVTGNGYNSSNERPALLVQYLDGNKELKIIPAAAVGSAEAVGNGLSTPQFLDVNADGMPDFVYAGDLRGNLWKFDISSADATQWNVAFGGSPLFTASISNGNRQPITAPPVLRPNTVVGGLMVAFGTGQNLTENDRTDQSVQSIYSILDNTRYTIETTGSNKSKVKVATTDPQPTTVGGRNSLAAQSVDDGTKANGSGTSTGRSFWKLTNTEVAFACPSNAGSCVPKKGWYMDLPVAGERITTGFDFYDGSNLLEISSEVPASGSSTASGQEVCAPSPQAAQPFRTIINIVSGKAPTPPVMSINGSTYTTESANYARMTASSKELRITTKTQQIRKGSDGKIDKLARLPQMLARPNWRQLQ</sequence>
<protein>
    <submittedName>
        <fullName evidence="6">Type IV pilus assembly protein PilY1</fullName>
    </submittedName>
</protein>
<keyword evidence="2" id="KW-0106">Calcium</keyword>
<feature type="signal peptide" evidence="4">
    <location>
        <begin position="1"/>
        <end position="24"/>
    </location>
</feature>
<feature type="region of interest" description="Disordered" evidence="3">
    <location>
        <begin position="216"/>
        <end position="244"/>
    </location>
</feature>
<dbReference type="Pfam" id="PF05567">
    <property type="entry name" value="T4P_PilY1"/>
    <property type="match status" value="2"/>
</dbReference>
<dbReference type="AlphaFoldDB" id="A0A1I2CPE3"/>
<dbReference type="STRING" id="1177982.SAMN04489711_104186"/>
<organism evidence="6 7">
    <name type="scientific">Paracidovorax wautersii</name>
    <dbReference type="NCBI Taxonomy" id="1177982"/>
    <lineage>
        <taxon>Bacteria</taxon>
        <taxon>Pseudomonadati</taxon>
        <taxon>Pseudomonadota</taxon>
        <taxon>Betaproteobacteria</taxon>
        <taxon>Burkholderiales</taxon>
        <taxon>Comamonadaceae</taxon>
        <taxon>Paracidovorax</taxon>
    </lineage>
</organism>
<evidence type="ECO:0000256" key="3">
    <source>
        <dbReference type="SAM" id="MobiDB-lite"/>
    </source>
</evidence>
<feature type="region of interest" description="Disordered" evidence="3">
    <location>
        <begin position="978"/>
        <end position="1013"/>
    </location>
</feature>
<keyword evidence="7" id="KW-1185">Reference proteome</keyword>